<feature type="signal peptide" evidence="2">
    <location>
        <begin position="1"/>
        <end position="26"/>
    </location>
</feature>
<proteinExistence type="predicted"/>
<keyword evidence="4" id="KW-1185">Reference proteome</keyword>
<sequence>MCPRIPQKKPGVILFSVVALFGCSLAGIVGTGYGGSSFGFGGGSHRGGYGGGSGYGSSGGIVIAGGQGGYGSFGNGAIVLPLPKAVVESWPRYLEEPEVEVQGYGEQNLPSTIMNTSKMYELIDMPMKGDDSELSSERGRGSADLSNIAPDLVQSDGDETYGLIDQ</sequence>
<keyword evidence="2" id="KW-0732">Signal</keyword>
<reference evidence="3" key="1">
    <citation type="submission" date="2023-07" db="EMBL/GenBank/DDBJ databases">
        <title>Chromosome-level genome assembly of Artemia franciscana.</title>
        <authorList>
            <person name="Jo E."/>
        </authorList>
    </citation>
    <scope>NUCLEOTIDE SEQUENCE</scope>
    <source>
        <tissue evidence="3">Whole body</tissue>
    </source>
</reference>
<dbReference type="AlphaFoldDB" id="A0AA88I9U3"/>
<accession>A0AA88I9U3</accession>
<dbReference type="PROSITE" id="PS51257">
    <property type="entry name" value="PROKAR_LIPOPROTEIN"/>
    <property type="match status" value="1"/>
</dbReference>
<gene>
    <name evidence="3" type="ORF">QYM36_006638</name>
</gene>
<evidence type="ECO:0000256" key="2">
    <source>
        <dbReference type="SAM" id="SignalP"/>
    </source>
</evidence>
<organism evidence="3 4">
    <name type="scientific">Artemia franciscana</name>
    <name type="common">Brine shrimp</name>
    <name type="synonym">Artemia sanfranciscana</name>
    <dbReference type="NCBI Taxonomy" id="6661"/>
    <lineage>
        <taxon>Eukaryota</taxon>
        <taxon>Metazoa</taxon>
        <taxon>Ecdysozoa</taxon>
        <taxon>Arthropoda</taxon>
        <taxon>Crustacea</taxon>
        <taxon>Branchiopoda</taxon>
        <taxon>Anostraca</taxon>
        <taxon>Artemiidae</taxon>
        <taxon>Artemia</taxon>
    </lineage>
</organism>
<dbReference type="Proteomes" id="UP001187531">
    <property type="component" value="Unassembled WGS sequence"/>
</dbReference>
<feature type="chain" id="PRO_5041641881" evidence="2">
    <location>
        <begin position="27"/>
        <end position="166"/>
    </location>
</feature>
<name>A0AA88I9U3_ARTSF</name>
<evidence type="ECO:0000256" key="1">
    <source>
        <dbReference type="SAM" id="MobiDB-lite"/>
    </source>
</evidence>
<comment type="caution">
    <text evidence="3">The sequence shown here is derived from an EMBL/GenBank/DDBJ whole genome shotgun (WGS) entry which is preliminary data.</text>
</comment>
<evidence type="ECO:0000313" key="3">
    <source>
        <dbReference type="EMBL" id="KAK2717907.1"/>
    </source>
</evidence>
<protein>
    <submittedName>
        <fullName evidence="3">Uncharacterized protein</fullName>
    </submittedName>
</protein>
<feature type="non-terminal residue" evidence="3">
    <location>
        <position position="166"/>
    </location>
</feature>
<evidence type="ECO:0000313" key="4">
    <source>
        <dbReference type="Proteomes" id="UP001187531"/>
    </source>
</evidence>
<feature type="region of interest" description="Disordered" evidence="1">
    <location>
        <begin position="128"/>
        <end position="166"/>
    </location>
</feature>
<feature type="compositionally biased region" description="Basic and acidic residues" evidence="1">
    <location>
        <begin position="128"/>
        <end position="141"/>
    </location>
</feature>
<dbReference type="EMBL" id="JAVRJZ010000010">
    <property type="protein sequence ID" value="KAK2717907.1"/>
    <property type="molecule type" value="Genomic_DNA"/>
</dbReference>